<dbReference type="InterPro" id="IPR001048">
    <property type="entry name" value="Asp/Glu/Uridylate_kinase"/>
</dbReference>
<dbReference type="SUPFAM" id="SSF53633">
    <property type="entry name" value="Carbamate kinase-like"/>
    <property type="match status" value="1"/>
</dbReference>
<evidence type="ECO:0000256" key="1">
    <source>
        <dbReference type="ARBA" id="ARBA00022490"/>
    </source>
</evidence>
<dbReference type="GO" id="GO:0005829">
    <property type="term" value="C:cytosol"/>
    <property type="evidence" value="ECO:0007669"/>
    <property type="project" value="TreeGrafter"/>
</dbReference>
<comment type="subcellular location">
    <subcellularLocation>
        <location evidence="8">Cytoplasm</location>
    </subcellularLocation>
</comment>
<dbReference type="PROSITE" id="PS50890">
    <property type="entry name" value="PUA"/>
    <property type="match status" value="1"/>
</dbReference>
<feature type="binding site" evidence="8">
    <location>
        <position position="146"/>
    </location>
    <ligand>
        <name>substrate</name>
    </ligand>
</feature>
<keyword evidence="6 8" id="KW-0418">Kinase</keyword>
<evidence type="ECO:0000313" key="11">
    <source>
        <dbReference type="Proteomes" id="UP001211044"/>
    </source>
</evidence>
<dbReference type="InterPro" id="IPR041739">
    <property type="entry name" value="G5K_ProB"/>
</dbReference>
<dbReference type="InterPro" id="IPR036974">
    <property type="entry name" value="PUA_sf"/>
</dbReference>
<dbReference type="InterPro" id="IPR015947">
    <property type="entry name" value="PUA-like_sf"/>
</dbReference>
<organism evidence="10 11">
    <name type="scientific">Winkia neuii subsp. anitrata</name>
    <dbReference type="NCBI Taxonomy" id="29318"/>
    <lineage>
        <taxon>Bacteria</taxon>
        <taxon>Bacillati</taxon>
        <taxon>Actinomycetota</taxon>
        <taxon>Actinomycetes</taxon>
        <taxon>Actinomycetales</taxon>
        <taxon>Actinomycetaceae</taxon>
        <taxon>Winkia</taxon>
    </lineage>
</organism>
<feature type="binding site" evidence="8">
    <location>
        <position position="59"/>
    </location>
    <ligand>
        <name>substrate</name>
    </ligand>
</feature>
<comment type="similarity">
    <text evidence="8">Belongs to the glutamate 5-kinase family.</text>
</comment>
<comment type="catalytic activity">
    <reaction evidence="8">
        <text>L-glutamate + ATP = L-glutamyl 5-phosphate + ADP</text>
        <dbReference type="Rhea" id="RHEA:14877"/>
        <dbReference type="ChEBI" id="CHEBI:29985"/>
        <dbReference type="ChEBI" id="CHEBI:30616"/>
        <dbReference type="ChEBI" id="CHEBI:58274"/>
        <dbReference type="ChEBI" id="CHEBI:456216"/>
        <dbReference type="EC" id="2.7.2.11"/>
    </reaction>
</comment>
<dbReference type="KEGG" id="wne:PIG85_06195"/>
<evidence type="ECO:0000256" key="3">
    <source>
        <dbReference type="ARBA" id="ARBA00022650"/>
    </source>
</evidence>
<dbReference type="NCBIfam" id="TIGR01027">
    <property type="entry name" value="proB"/>
    <property type="match status" value="1"/>
</dbReference>
<dbReference type="PIRSF" id="PIRSF000729">
    <property type="entry name" value="GK"/>
    <property type="match status" value="1"/>
</dbReference>
<reference evidence="10" key="1">
    <citation type="submission" date="2023-01" db="EMBL/GenBank/DDBJ databases">
        <title>Comparative Genomic Analysis of the Clinically-Derived Winkia Strain NY0527 Provides Evidence into the Taxonomic Reassignment of Winkia neuii and Characterizes Their Virulence Traits.</title>
        <authorList>
            <person name="Cai X."/>
            <person name="Peng Y."/>
            <person name="Li M."/>
            <person name="Qiu Y."/>
            <person name="Wang Y."/>
            <person name="Xu L."/>
            <person name="Hou Q."/>
        </authorList>
    </citation>
    <scope>NUCLEOTIDE SEQUENCE</scope>
    <source>
        <strain evidence="10">NY0527</strain>
    </source>
</reference>
<dbReference type="Pfam" id="PF01472">
    <property type="entry name" value="PUA"/>
    <property type="match status" value="1"/>
</dbReference>
<dbReference type="Gene3D" id="3.40.1160.10">
    <property type="entry name" value="Acetylglutamate kinase-like"/>
    <property type="match status" value="2"/>
</dbReference>
<dbReference type="AlphaFoldDB" id="A0AB38XLM4"/>
<dbReference type="Gene3D" id="2.30.130.10">
    <property type="entry name" value="PUA domain"/>
    <property type="match status" value="1"/>
</dbReference>
<feature type="domain" description="PUA" evidence="9">
    <location>
        <begin position="282"/>
        <end position="355"/>
    </location>
</feature>
<protein>
    <recommendedName>
        <fullName evidence="8">Glutamate 5-kinase</fullName>
        <ecNumber evidence="8">2.7.2.11</ecNumber>
    </recommendedName>
    <alternativeName>
        <fullName evidence="8">Gamma-glutamyl kinase</fullName>
        <shortName evidence="8">GK</shortName>
    </alternativeName>
</protein>
<dbReference type="SMART" id="SM00359">
    <property type="entry name" value="PUA"/>
    <property type="match status" value="1"/>
</dbReference>
<dbReference type="PANTHER" id="PTHR43654:SF1">
    <property type="entry name" value="ISOPENTENYL PHOSPHATE KINASE"/>
    <property type="match status" value="1"/>
</dbReference>
<dbReference type="EMBL" id="CP116394">
    <property type="protein sequence ID" value="WCE45258.1"/>
    <property type="molecule type" value="Genomic_DNA"/>
</dbReference>
<keyword evidence="5 8" id="KW-0547">Nucleotide-binding</keyword>
<feature type="binding site" evidence="8">
    <location>
        <position position="19"/>
    </location>
    <ligand>
        <name>ATP</name>
        <dbReference type="ChEBI" id="CHEBI:30616"/>
    </ligand>
</feature>
<dbReference type="HAMAP" id="MF_00456">
    <property type="entry name" value="ProB"/>
    <property type="match status" value="1"/>
</dbReference>
<dbReference type="InterPro" id="IPR005715">
    <property type="entry name" value="Glu_5kinase/COase_Synthase"/>
</dbReference>
<dbReference type="CDD" id="cd21157">
    <property type="entry name" value="PUA_G5K"/>
    <property type="match status" value="1"/>
</dbReference>
<feature type="binding site" evidence="8">
    <location>
        <begin position="178"/>
        <end position="179"/>
    </location>
    <ligand>
        <name>ATP</name>
        <dbReference type="ChEBI" id="CHEBI:30616"/>
    </ligand>
</feature>
<dbReference type="InterPro" id="IPR036393">
    <property type="entry name" value="AceGlu_kinase-like_sf"/>
</dbReference>
<accession>A0AB38XLM4</accession>
<dbReference type="GO" id="GO:0004349">
    <property type="term" value="F:glutamate 5-kinase activity"/>
    <property type="evidence" value="ECO:0007669"/>
    <property type="project" value="UniProtKB-UniRule"/>
</dbReference>
<evidence type="ECO:0000259" key="9">
    <source>
        <dbReference type="SMART" id="SM00359"/>
    </source>
</evidence>
<comment type="pathway">
    <text evidence="8">Amino-acid biosynthesis; L-proline biosynthesis; L-glutamate 5-semialdehyde from L-glutamate: step 1/2.</text>
</comment>
<evidence type="ECO:0000256" key="8">
    <source>
        <dbReference type="HAMAP-Rule" id="MF_00456"/>
    </source>
</evidence>
<keyword evidence="2 8" id="KW-0028">Amino-acid biosynthesis</keyword>
<dbReference type="SUPFAM" id="SSF88697">
    <property type="entry name" value="PUA domain-like"/>
    <property type="match status" value="1"/>
</dbReference>
<feature type="binding site" evidence="8">
    <location>
        <begin position="219"/>
        <end position="225"/>
    </location>
    <ligand>
        <name>ATP</name>
        <dbReference type="ChEBI" id="CHEBI:30616"/>
    </ligand>
</feature>
<dbReference type="Pfam" id="PF00696">
    <property type="entry name" value="AA_kinase"/>
    <property type="match status" value="1"/>
</dbReference>
<evidence type="ECO:0000256" key="5">
    <source>
        <dbReference type="ARBA" id="ARBA00022741"/>
    </source>
</evidence>
<keyword evidence="1 8" id="KW-0963">Cytoplasm</keyword>
<evidence type="ECO:0000256" key="2">
    <source>
        <dbReference type="ARBA" id="ARBA00022605"/>
    </source>
</evidence>
<evidence type="ECO:0000256" key="4">
    <source>
        <dbReference type="ARBA" id="ARBA00022679"/>
    </source>
</evidence>
<comment type="function">
    <text evidence="8">Catalyzes the transfer of a phosphate group to glutamate to form L-glutamate 5-phosphate.</text>
</comment>
<sequence length="379" mass="39331">MDGSRPVEAIATARRIVVKLGSSSLTRSDGGLDLNRLDRVAALVASRCNRGGQVVIVSSGAVAAGMTPLRYARRPRDLAAVQACAAMGQGLLVARWSAAFQAHHKLVAQILLTGDDVMRRSHYKNAKASFEKLLSLGVVPIVNENDAVATGEIRFGDNDRLAALVAQLVDADLLVLATDVDGLYDKPPSLEGAKRIKTVRSASDVAGVRASGAGKEIGTGGMVTKLHAATMATSSGIDTLLLAADDLSQGLAGADVGTWFKGCGKRRPSRADWIADAARVAGSVKIDEGAALAVGKKHSSLLAAGVVGVEGTFPAGSVVEMRYQDSVLGRGVAGFSSVEIEQIKGLTSEKIAQIGEVARPVVHRDDMSVRATDVEAAGF</sequence>
<proteinExistence type="inferred from homology"/>
<gene>
    <name evidence="8 10" type="primary">proB</name>
    <name evidence="10" type="ORF">PIG85_06195</name>
</gene>
<dbReference type="FunFam" id="3.40.1160.10:FF:000018">
    <property type="entry name" value="Glutamate 5-kinase"/>
    <property type="match status" value="1"/>
</dbReference>
<keyword evidence="4 8" id="KW-0808">Transferase</keyword>
<dbReference type="PRINTS" id="PR00474">
    <property type="entry name" value="GLU5KINASE"/>
</dbReference>
<dbReference type="InterPro" id="IPR002478">
    <property type="entry name" value="PUA"/>
</dbReference>
<keyword evidence="3 8" id="KW-0641">Proline biosynthesis</keyword>
<dbReference type="EC" id="2.7.2.11" evidence="8"/>
<dbReference type="GO" id="GO:0055129">
    <property type="term" value="P:L-proline biosynthetic process"/>
    <property type="evidence" value="ECO:0007669"/>
    <property type="project" value="UniProtKB-UniRule"/>
</dbReference>
<dbReference type="PANTHER" id="PTHR43654">
    <property type="entry name" value="GLUTAMATE 5-KINASE"/>
    <property type="match status" value="1"/>
</dbReference>
<dbReference type="InterPro" id="IPR001057">
    <property type="entry name" value="Glu/AcGlu_kinase"/>
</dbReference>
<evidence type="ECO:0000313" key="10">
    <source>
        <dbReference type="EMBL" id="WCE45258.1"/>
    </source>
</evidence>
<dbReference type="CDD" id="cd04242">
    <property type="entry name" value="AAK_G5K_ProB"/>
    <property type="match status" value="1"/>
</dbReference>
<dbReference type="GO" id="GO:0005524">
    <property type="term" value="F:ATP binding"/>
    <property type="evidence" value="ECO:0007669"/>
    <property type="project" value="UniProtKB-KW"/>
</dbReference>
<evidence type="ECO:0000256" key="6">
    <source>
        <dbReference type="ARBA" id="ARBA00022777"/>
    </source>
</evidence>
<keyword evidence="7 8" id="KW-0067">ATP-binding</keyword>
<dbReference type="RefSeq" id="WP_048707434.1">
    <property type="nucleotide sequence ID" value="NZ_CP116394.1"/>
</dbReference>
<dbReference type="GO" id="GO:0003723">
    <property type="term" value="F:RNA binding"/>
    <property type="evidence" value="ECO:0007669"/>
    <property type="project" value="InterPro"/>
</dbReference>
<feature type="binding site" evidence="8">
    <location>
        <position position="158"/>
    </location>
    <ligand>
        <name>substrate</name>
    </ligand>
</feature>
<dbReference type="Proteomes" id="UP001211044">
    <property type="component" value="Chromosome"/>
</dbReference>
<name>A0AB38XLM4_9ACTO</name>
<evidence type="ECO:0000256" key="7">
    <source>
        <dbReference type="ARBA" id="ARBA00022840"/>
    </source>
</evidence>
<dbReference type="InterPro" id="IPR011529">
    <property type="entry name" value="Glu_5kinase"/>
</dbReference>